<comment type="cofactor">
    <cofactor evidence="1">
        <name>FAD</name>
        <dbReference type="ChEBI" id="CHEBI:57692"/>
    </cofactor>
</comment>
<accession>A0A0N0RZI9</accession>
<dbReference type="PANTHER" id="PTHR42877:SF5">
    <property type="entry name" value="L-ORNITHINE N(5)-MONOOXYGENASE-RELATED"/>
    <property type="match status" value="1"/>
</dbReference>
<dbReference type="Pfam" id="PF13450">
    <property type="entry name" value="NAD_binding_8"/>
    <property type="match status" value="1"/>
</dbReference>
<sequence>MVLSENKPFSKVLIVGAGFSGLATACQLRREHNCDDYVIYDRSPAPGGTWWANKYPGCAVDIPAVFYSLSFAPNPDFSKIYPPQAEILEYFNKVADKFDVSRHIVRNTEWEGAYWQDSTNSWLVKLKDLSTGQTFYHECKILISAVGALVNPNQFGIPGVETFEGDIVHTAAWKADLSLHEKDVIVVGNGCSAAQLIPAIAKEVGSITQFIRTPQFYLENENMQIHDKWKFIFRYVPGVLRLLRLIVFLVLESTAVRFNITYKGNKARNISAEGSRAYIQSTAPEQYWPLLSPKYEVGCKRRIFDNSRYTSCLQQSNVHLTDDPIVKVSSHSIFTKSGQEYRADAILLATGFALTQYEVELVGRNGRTRDEHWGNFGYKEAYKSTAMSGFPNFFYVLGPNSGKGHTSAIYCIENYVNLVMKVIAPVLRDHASFVEVKSDSEKEYNENLHEKIATTIFNSSCGSYFIDYKSQKNWFIYPWNSFVMWYSTHWGRSDDWTYDDRPHKNYRLFSFGHLLLLLALSIIPISFKTHQRQAGKEKKKKKKKKKKERSRTEE</sequence>
<evidence type="ECO:0000256" key="3">
    <source>
        <dbReference type="ARBA" id="ARBA00022630"/>
    </source>
</evidence>
<evidence type="ECO:0000256" key="4">
    <source>
        <dbReference type="ARBA" id="ARBA00022827"/>
    </source>
</evidence>
<keyword evidence="7" id="KW-1185">Reference proteome</keyword>
<dbReference type="OrthoDB" id="74360at2759"/>
<reference evidence="6 7" key="1">
    <citation type="submission" date="2015-08" db="EMBL/GenBank/DDBJ databases">
        <title>Genome sequencing of Penicillium nordicum.</title>
        <authorList>
            <person name="Nguyen H.D."/>
            <person name="Seifert K.A."/>
        </authorList>
    </citation>
    <scope>NUCLEOTIDE SEQUENCE [LARGE SCALE GENOMIC DNA]</scope>
    <source>
        <strain evidence="6 7">DAOMC 185683</strain>
    </source>
</reference>
<keyword evidence="3" id="KW-0285">Flavoprotein</keyword>
<evidence type="ECO:0000256" key="5">
    <source>
        <dbReference type="SAM" id="MobiDB-lite"/>
    </source>
</evidence>
<dbReference type="EMBL" id="LHQQ01000034">
    <property type="protein sequence ID" value="KOS46029.1"/>
    <property type="molecule type" value="Genomic_DNA"/>
</dbReference>
<evidence type="ECO:0000313" key="6">
    <source>
        <dbReference type="EMBL" id="KOS46029.1"/>
    </source>
</evidence>
<dbReference type="InterPro" id="IPR051209">
    <property type="entry name" value="FAD-bind_Monooxygenase_sf"/>
</dbReference>
<dbReference type="Proteomes" id="UP000037696">
    <property type="component" value="Unassembled WGS sequence"/>
</dbReference>
<dbReference type="PRINTS" id="PR00419">
    <property type="entry name" value="ADXRDTASE"/>
</dbReference>
<dbReference type="Gene3D" id="3.50.50.60">
    <property type="entry name" value="FAD/NAD(P)-binding domain"/>
    <property type="match status" value="2"/>
</dbReference>
<dbReference type="InterPro" id="IPR036188">
    <property type="entry name" value="FAD/NAD-bd_sf"/>
</dbReference>
<evidence type="ECO:0000256" key="1">
    <source>
        <dbReference type="ARBA" id="ARBA00001974"/>
    </source>
</evidence>
<proteinExistence type="inferred from homology"/>
<dbReference type="PANTHER" id="PTHR42877">
    <property type="entry name" value="L-ORNITHINE N(5)-MONOOXYGENASE-RELATED"/>
    <property type="match status" value="1"/>
</dbReference>
<feature type="region of interest" description="Disordered" evidence="5">
    <location>
        <begin position="531"/>
        <end position="554"/>
    </location>
</feature>
<comment type="caution">
    <text evidence="6">The sequence shown here is derived from an EMBL/GenBank/DDBJ whole genome shotgun (WGS) entry which is preliminary data.</text>
</comment>
<dbReference type="GO" id="GO:0016491">
    <property type="term" value="F:oxidoreductase activity"/>
    <property type="evidence" value="ECO:0007669"/>
    <property type="project" value="InterPro"/>
</dbReference>
<protein>
    <submittedName>
        <fullName evidence="6">Uncharacterized protein</fullName>
    </submittedName>
</protein>
<evidence type="ECO:0000256" key="2">
    <source>
        <dbReference type="ARBA" id="ARBA00010139"/>
    </source>
</evidence>
<name>A0A0N0RZI9_9EURO</name>
<dbReference type="AlphaFoldDB" id="A0A0N0RZI9"/>
<organism evidence="6 7">
    <name type="scientific">Penicillium nordicum</name>
    <dbReference type="NCBI Taxonomy" id="229535"/>
    <lineage>
        <taxon>Eukaryota</taxon>
        <taxon>Fungi</taxon>
        <taxon>Dikarya</taxon>
        <taxon>Ascomycota</taxon>
        <taxon>Pezizomycotina</taxon>
        <taxon>Eurotiomycetes</taxon>
        <taxon>Eurotiomycetidae</taxon>
        <taxon>Eurotiales</taxon>
        <taxon>Aspergillaceae</taxon>
        <taxon>Penicillium</taxon>
    </lineage>
</organism>
<gene>
    <name evidence="6" type="ORF">ACN38_g2968</name>
</gene>
<dbReference type="PROSITE" id="PS51257">
    <property type="entry name" value="PROKAR_LIPOPROTEIN"/>
    <property type="match status" value="1"/>
</dbReference>
<dbReference type="SUPFAM" id="SSF51905">
    <property type="entry name" value="FAD/NAD(P)-binding domain"/>
    <property type="match status" value="2"/>
</dbReference>
<keyword evidence="4" id="KW-0274">FAD</keyword>
<comment type="similarity">
    <text evidence="2">Belongs to the FAD-binding monooxygenase family.</text>
</comment>
<evidence type="ECO:0000313" key="7">
    <source>
        <dbReference type="Proteomes" id="UP000037696"/>
    </source>
</evidence>